<evidence type="ECO:0000313" key="4">
    <source>
        <dbReference type="EMBL" id="PIR97273.1"/>
    </source>
</evidence>
<name>A0A2H0VDW9_9BACT</name>
<dbReference type="GO" id="GO:0046961">
    <property type="term" value="F:proton-transporting ATPase activity, rotational mechanism"/>
    <property type="evidence" value="ECO:0007669"/>
    <property type="project" value="InterPro"/>
</dbReference>
<dbReference type="SUPFAM" id="SSF160527">
    <property type="entry name" value="V-type ATPase subunit E-like"/>
    <property type="match status" value="1"/>
</dbReference>
<evidence type="ECO:0008006" key="6">
    <source>
        <dbReference type="Google" id="ProtNLM"/>
    </source>
</evidence>
<sequence>MALSDIKKTIMKEADSQAKAILKEGKVSVLVIEKEWSKKIAEKKALLLDRANKKARQKVRQERFAVKAQSHSDLLSKKREVIGKVYEAAANKLSHLTPTEIAILMKKLVADLPLESGELTVSKKHVGALKKALGAKARKFKVLTEDLSGGFIVSSGGLQLNYSFEALVANSKEQTEIEVAEYLFGTN</sequence>
<dbReference type="EMBL" id="PFAJ01000031">
    <property type="protein sequence ID" value="PIR97273.1"/>
    <property type="molecule type" value="Genomic_DNA"/>
</dbReference>
<dbReference type="AlphaFoldDB" id="A0A2H0VDW9"/>
<proteinExistence type="inferred from homology"/>
<keyword evidence="3" id="KW-0406">Ion transport</keyword>
<gene>
    <name evidence="4" type="ORF">COT91_02240</name>
</gene>
<accession>A0A2H0VDW9</accession>
<dbReference type="GO" id="GO:0033178">
    <property type="term" value="C:proton-transporting two-sector ATPase complex, catalytic domain"/>
    <property type="evidence" value="ECO:0007669"/>
    <property type="project" value="InterPro"/>
</dbReference>
<keyword evidence="2" id="KW-0813">Transport</keyword>
<dbReference type="Pfam" id="PF01991">
    <property type="entry name" value="vATP-synt_E"/>
    <property type="match status" value="1"/>
</dbReference>
<comment type="similarity">
    <text evidence="1">Belongs to the V-ATPase E subunit family.</text>
</comment>
<dbReference type="InterPro" id="IPR038495">
    <property type="entry name" value="ATPase_E_C"/>
</dbReference>
<dbReference type="InterPro" id="IPR002842">
    <property type="entry name" value="ATPase_V1_Esu"/>
</dbReference>
<evidence type="ECO:0000256" key="2">
    <source>
        <dbReference type="ARBA" id="ARBA00022448"/>
    </source>
</evidence>
<dbReference type="Gene3D" id="3.30.2320.30">
    <property type="entry name" value="ATP synthase, E subunit, C-terminal"/>
    <property type="match status" value="1"/>
</dbReference>
<evidence type="ECO:0000256" key="3">
    <source>
        <dbReference type="ARBA" id="ARBA00023065"/>
    </source>
</evidence>
<protein>
    <recommendedName>
        <fullName evidence="6">V-type proton ATPase subunit E</fullName>
    </recommendedName>
</protein>
<reference evidence="5" key="1">
    <citation type="submission" date="2017-09" db="EMBL/GenBank/DDBJ databases">
        <title>Depth-based differentiation of microbial function through sediment-hosted aquifers and enrichment of novel symbionts in the deep terrestrial subsurface.</title>
        <authorList>
            <person name="Probst A.J."/>
            <person name="Ladd B."/>
            <person name="Jarett J.K."/>
            <person name="Geller-Mcgrath D.E."/>
            <person name="Sieber C.M.K."/>
            <person name="Emerson J.B."/>
            <person name="Anantharaman K."/>
            <person name="Thomas B.C."/>
            <person name="Malmstrom R."/>
            <person name="Stieglmeier M."/>
            <person name="Klingl A."/>
            <person name="Woyke T."/>
            <person name="Ryan C.M."/>
            <person name="Banfield J.F."/>
        </authorList>
    </citation>
    <scope>NUCLEOTIDE SEQUENCE [LARGE SCALE GENOMIC DNA]</scope>
</reference>
<evidence type="ECO:0000313" key="5">
    <source>
        <dbReference type="Proteomes" id="UP000230557"/>
    </source>
</evidence>
<dbReference type="Proteomes" id="UP000230557">
    <property type="component" value="Unassembled WGS sequence"/>
</dbReference>
<evidence type="ECO:0000256" key="1">
    <source>
        <dbReference type="ARBA" id="ARBA00005901"/>
    </source>
</evidence>
<comment type="caution">
    <text evidence="4">The sequence shown here is derived from an EMBL/GenBank/DDBJ whole genome shotgun (WGS) entry which is preliminary data.</text>
</comment>
<organism evidence="4 5">
    <name type="scientific">Candidatus Doudnabacteria bacterium CG10_big_fil_rev_8_21_14_0_10_41_10</name>
    <dbReference type="NCBI Taxonomy" id="1974551"/>
    <lineage>
        <taxon>Bacteria</taxon>
        <taxon>Candidatus Doudnaibacteriota</taxon>
    </lineage>
</organism>